<dbReference type="InterPro" id="IPR024654">
    <property type="entry name" value="Calcineurin-like_PHP_lpxH"/>
</dbReference>
<evidence type="ECO:0000256" key="2">
    <source>
        <dbReference type="RuleBase" id="RU362039"/>
    </source>
</evidence>
<sequence>MIKIGLISDTHGYLDPRFFELFSGVDEVWHAGDIGDENVLTDLETFKSCRAVYGNIDDWNIRIRTSEHQRFEINGLKVWMTHIGGYPGKYAPGVKADIYKNPPNLFISGHSHILKVMFDKNLNCLHINPGAAGKSGFHQVRTAIRFAIDNGEIKDLEVIELGKR</sequence>
<proteinExistence type="inferred from homology"/>
<dbReference type="EC" id="3.1.4.-" evidence="2"/>
<comment type="similarity">
    <text evidence="1 2">Belongs to the metallophosphoesterase superfamily. YfcE family.</text>
</comment>
<keyword evidence="5" id="KW-1185">Reference proteome</keyword>
<keyword evidence="2" id="KW-0479">Metal-binding</keyword>
<dbReference type="GO" id="GO:0016787">
    <property type="term" value="F:hydrolase activity"/>
    <property type="evidence" value="ECO:0007669"/>
    <property type="project" value="UniProtKB-UniRule"/>
</dbReference>
<comment type="caution">
    <text evidence="4">The sequence shown here is derived from an EMBL/GenBank/DDBJ whole genome shotgun (WGS) entry which is preliminary data.</text>
</comment>
<dbReference type="GO" id="GO:0046872">
    <property type="term" value="F:metal ion binding"/>
    <property type="evidence" value="ECO:0007669"/>
    <property type="project" value="UniProtKB-KW"/>
</dbReference>
<dbReference type="InterPro" id="IPR029052">
    <property type="entry name" value="Metallo-depent_PP-like"/>
</dbReference>
<reference evidence="4 5" key="1">
    <citation type="submission" date="2018-07" db="EMBL/GenBank/DDBJ databases">
        <title>Freshwater and sediment microbial communities from various areas in North America, analyzing microbe dynamics in response to fracking.</title>
        <authorList>
            <person name="Lamendella R."/>
        </authorList>
    </citation>
    <scope>NUCLEOTIDE SEQUENCE [LARGE SCALE GENOMIC DNA]</scope>
    <source>
        <strain evidence="4 5">160A</strain>
    </source>
</reference>
<dbReference type="Pfam" id="PF12850">
    <property type="entry name" value="Metallophos_2"/>
    <property type="match status" value="1"/>
</dbReference>
<accession>A0A368V0E7</accession>
<name>A0A368V0E7_9BACT</name>
<protein>
    <recommendedName>
        <fullName evidence="2">Phosphoesterase</fullName>
        <ecNumber evidence="2">3.1.4.-</ecNumber>
    </recommendedName>
</protein>
<evidence type="ECO:0000256" key="1">
    <source>
        <dbReference type="ARBA" id="ARBA00008950"/>
    </source>
</evidence>
<feature type="domain" description="Calcineurin-like phosphoesterase" evidence="3">
    <location>
        <begin position="3"/>
        <end position="150"/>
    </location>
</feature>
<gene>
    <name evidence="4" type="ORF">DFO77_11169</name>
</gene>
<organism evidence="4 5">
    <name type="scientific">Marinilabilia salmonicolor</name>
    <dbReference type="NCBI Taxonomy" id="989"/>
    <lineage>
        <taxon>Bacteria</taxon>
        <taxon>Pseudomonadati</taxon>
        <taxon>Bacteroidota</taxon>
        <taxon>Bacteroidia</taxon>
        <taxon>Marinilabiliales</taxon>
        <taxon>Marinilabiliaceae</taxon>
        <taxon>Marinilabilia</taxon>
    </lineage>
</organism>
<evidence type="ECO:0000313" key="5">
    <source>
        <dbReference type="Proteomes" id="UP000252733"/>
    </source>
</evidence>
<dbReference type="AlphaFoldDB" id="A0A368V0E7"/>
<dbReference type="SUPFAM" id="SSF56300">
    <property type="entry name" value="Metallo-dependent phosphatases"/>
    <property type="match status" value="1"/>
</dbReference>
<dbReference type="RefSeq" id="WP_114437049.1">
    <property type="nucleotide sequence ID" value="NZ_QPIZ01000011.1"/>
</dbReference>
<evidence type="ECO:0000313" key="4">
    <source>
        <dbReference type="EMBL" id="RCW34568.1"/>
    </source>
</evidence>
<evidence type="ECO:0000259" key="3">
    <source>
        <dbReference type="Pfam" id="PF12850"/>
    </source>
</evidence>
<dbReference type="NCBIfam" id="TIGR00040">
    <property type="entry name" value="yfcE"/>
    <property type="match status" value="1"/>
</dbReference>
<dbReference type="EMBL" id="QPIZ01000011">
    <property type="protein sequence ID" value="RCW34568.1"/>
    <property type="molecule type" value="Genomic_DNA"/>
</dbReference>
<dbReference type="Proteomes" id="UP000252733">
    <property type="component" value="Unassembled WGS sequence"/>
</dbReference>
<dbReference type="InterPro" id="IPR000979">
    <property type="entry name" value="Phosphodiesterase_MJ0936/Vps29"/>
</dbReference>
<dbReference type="Gene3D" id="3.60.21.10">
    <property type="match status" value="1"/>
</dbReference>
<comment type="cofactor">
    <cofactor evidence="2">
        <name>a divalent metal cation</name>
        <dbReference type="ChEBI" id="CHEBI:60240"/>
    </cofactor>
</comment>